<dbReference type="AlphaFoldDB" id="A0A3A1WU65"/>
<dbReference type="EMBL" id="QYRN01000004">
    <property type="protein sequence ID" value="RIY01481.1"/>
    <property type="molecule type" value="Genomic_DNA"/>
</dbReference>
<proteinExistence type="predicted"/>
<evidence type="ECO:0000313" key="3">
    <source>
        <dbReference type="EMBL" id="RIY01481.1"/>
    </source>
</evidence>
<dbReference type="Proteomes" id="UP000265750">
    <property type="component" value="Unassembled WGS sequence"/>
</dbReference>
<comment type="caution">
    <text evidence="3">The sequence shown here is derived from an EMBL/GenBank/DDBJ whole genome shotgun (WGS) entry which is preliminary data.</text>
</comment>
<accession>A0A3A1WU65</accession>
<evidence type="ECO:0000313" key="4">
    <source>
        <dbReference type="Proteomes" id="UP000265750"/>
    </source>
</evidence>
<feature type="region of interest" description="Disordered" evidence="2">
    <location>
        <begin position="174"/>
        <end position="214"/>
    </location>
</feature>
<organism evidence="3 4">
    <name type="scientific">Aureimonas flava</name>
    <dbReference type="NCBI Taxonomy" id="2320271"/>
    <lineage>
        <taxon>Bacteria</taxon>
        <taxon>Pseudomonadati</taxon>
        <taxon>Pseudomonadota</taxon>
        <taxon>Alphaproteobacteria</taxon>
        <taxon>Hyphomicrobiales</taxon>
        <taxon>Aurantimonadaceae</taxon>
        <taxon>Aureimonas</taxon>
    </lineage>
</organism>
<evidence type="ECO:0000256" key="2">
    <source>
        <dbReference type="SAM" id="MobiDB-lite"/>
    </source>
</evidence>
<sequence>MSSDVNRRSRSVLRCAEEIELCERALMPCGDVEALKALEPMFGNLPFAEGADEVIVMKGFRTVVALYPLWAIKEAVTAFIAGQVPTYRGDFCPNTAVFGRELERRVSRHRERLRKARRMAEEEARLAAEEQGRKARSSELRAAGDRRVYELRARSNARHIGRGVMFEDRNGQAWMPGPELTAEDLASVPDAPRRTFDRAQAGGKGFDPLPKGRD</sequence>
<gene>
    <name evidence="3" type="ORF">D3218_09020</name>
</gene>
<keyword evidence="1" id="KW-0175">Coiled coil</keyword>
<protein>
    <submittedName>
        <fullName evidence="3">Uncharacterized protein</fullName>
    </submittedName>
</protein>
<evidence type="ECO:0000256" key="1">
    <source>
        <dbReference type="SAM" id="Coils"/>
    </source>
</evidence>
<reference evidence="4" key="1">
    <citation type="submission" date="2018-09" db="EMBL/GenBank/DDBJ databases">
        <authorList>
            <person name="Tuo L."/>
        </authorList>
    </citation>
    <scope>NUCLEOTIDE SEQUENCE [LARGE SCALE GENOMIC DNA]</scope>
    <source>
        <strain evidence="4">M2BS4Y-1</strain>
    </source>
</reference>
<name>A0A3A1WU65_9HYPH</name>
<keyword evidence="4" id="KW-1185">Reference proteome</keyword>
<feature type="coiled-coil region" evidence="1">
    <location>
        <begin position="99"/>
        <end position="130"/>
    </location>
</feature>